<proteinExistence type="predicted"/>
<name>A0A933L6Q0_9HYPH</name>
<accession>A0A933L6Q0</accession>
<evidence type="ECO:0000313" key="1">
    <source>
        <dbReference type="EMBL" id="MBI4924042.1"/>
    </source>
</evidence>
<dbReference type="EMBL" id="JACRAF010000068">
    <property type="protein sequence ID" value="MBI4924042.1"/>
    <property type="molecule type" value="Genomic_DNA"/>
</dbReference>
<protein>
    <submittedName>
        <fullName evidence="1">Uncharacterized protein</fullName>
    </submittedName>
</protein>
<organism evidence="1 2">
    <name type="scientific">Devosia nanyangense</name>
    <dbReference type="NCBI Taxonomy" id="1228055"/>
    <lineage>
        <taxon>Bacteria</taxon>
        <taxon>Pseudomonadati</taxon>
        <taxon>Pseudomonadota</taxon>
        <taxon>Alphaproteobacteria</taxon>
        <taxon>Hyphomicrobiales</taxon>
        <taxon>Devosiaceae</taxon>
        <taxon>Devosia</taxon>
    </lineage>
</organism>
<sequence>MTIGYARIRKGAEPDIERVEGSGGSSGHGIEVTIGVAEDEMDRLWSFLVETGMKSSLQLYFVGVFVLEGERPPDLLEAFLVRAPERRQVTLWELDLTSELAIPILEFTLVNRS</sequence>
<gene>
    <name evidence="1" type="ORF">HY834_20095</name>
</gene>
<reference evidence="1" key="1">
    <citation type="submission" date="2020-07" db="EMBL/GenBank/DDBJ databases">
        <title>Huge and variable diversity of episymbiotic CPR bacteria and DPANN archaea in groundwater ecosystems.</title>
        <authorList>
            <person name="He C.Y."/>
            <person name="Keren R."/>
            <person name="Whittaker M."/>
            <person name="Farag I.F."/>
            <person name="Doudna J."/>
            <person name="Cate J.H.D."/>
            <person name="Banfield J.F."/>
        </authorList>
    </citation>
    <scope>NUCLEOTIDE SEQUENCE</scope>
    <source>
        <strain evidence="1">NC_groundwater_1586_Pr3_B-0.1um_66_15</strain>
    </source>
</reference>
<comment type="caution">
    <text evidence="1">The sequence shown here is derived from an EMBL/GenBank/DDBJ whole genome shotgun (WGS) entry which is preliminary data.</text>
</comment>
<evidence type="ECO:0000313" key="2">
    <source>
        <dbReference type="Proteomes" id="UP000782610"/>
    </source>
</evidence>
<dbReference type="AlphaFoldDB" id="A0A933L6Q0"/>
<dbReference type="Proteomes" id="UP000782610">
    <property type="component" value="Unassembled WGS sequence"/>
</dbReference>